<evidence type="ECO:0000313" key="4">
    <source>
        <dbReference type="EMBL" id="QNF28489.1"/>
    </source>
</evidence>
<evidence type="ECO:0000256" key="1">
    <source>
        <dbReference type="ARBA" id="ARBA00022679"/>
    </source>
</evidence>
<evidence type="ECO:0000313" key="5">
    <source>
        <dbReference type="Proteomes" id="UP000515490"/>
    </source>
</evidence>
<dbReference type="InterPro" id="IPR027791">
    <property type="entry name" value="Galactosyl_T_C"/>
</dbReference>
<name>A0ABX6S3A9_9BACI</name>
<dbReference type="RefSeq" id="WP_185652936.1">
    <property type="nucleotide sequence ID" value="NZ_CP055263.1"/>
</dbReference>
<dbReference type="InterPro" id="IPR029044">
    <property type="entry name" value="Nucleotide-diphossugar_trans"/>
</dbReference>
<evidence type="ECO:0000259" key="2">
    <source>
        <dbReference type="Pfam" id="PF00535"/>
    </source>
</evidence>
<sequence length="400" mass="46999">MEIEISIIIPSYNRYPQNLLTLYSLENQTFDSSKMEVILIDDGSTDETPEIPKQFKPSFLFKYIRNEENYGRSRARNVGIERSLGKTIIFLDAEMIVDPDFVQNHYNYQQNNTNLVLSGGPYHKRVYSCFYPEFTKEQHHQIKSLLKNIIKAKIPLSEKVLSLKNGNLVQLLSKQDILSKKYQLLAFESPYLSEIFKQYGDKLNGYNLPWVLFLSGFVSIPRNLLQKVGGFDEGFKGWGFEDWELGYRLYQAGATFRCDSNVSGYHQEHPVSYDELYRDLYKNYLRYQRKHQSFEVCIHVLFLMNKINRIQENLVVGDYKLLCQSFPDSFQHFKNGFLTVLKELAVLMADQKPINRLLNRLDIEDPIKWKHLLLSERNKIKSLNQYPHLIQVFDNISILL</sequence>
<dbReference type="Proteomes" id="UP000515490">
    <property type="component" value="Chromosome"/>
</dbReference>
<protein>
    <submittedName>
        <fullName evidence="4">Glycosyltransferase</fullName>
    </submittedName>
</protein>
<gene>
    <name evidence="4" type="ORF">HUW50_13985</name>
</gene>
<organism evidence="4 5">
    <name type="scientific">Metabacillus elymi</name>
    <dbReference type="NCBI Taxonomy" id="2745198"/>
    <lineage>
        <taxon>Bacteria</taxon>
        <taxon>Bacillati</taxon>
        <taxon>Bacillota</taxon>
        <taxon>Bacilli</taxon>
        <taxon>Bacillales</taxon>
        <taxon>Bacillaceae</taxon>
        <taxon>Metabacillus</taxon>
    </lineage>
</organism>
<reference evidence="4 5" key="1">
    <citation type="submission" date="2020-06" db="EMBL/GenBank/DDBJ databases">
        <title>Metabacillus dokdonensis sp. nov., isolated from the rhizosphere of Elymus tsukushiensis, a plant native to the Dokdo Islands, Republic of Korea.</title>
        <authorList>
            <person name="Lee S.Y."/>
            <person name="Hwang Y.J."/>
            <person name="Son J.S."/>
            <person name="Ghim S.Y."/>
        </authorList>
    </citation>
    <scope>NUCLEOTIDE SEQUENCE [LARGE SCALE GENOMIC DNA]</scope>
    <source>
        <strain evidence="4 5">KUDC1714</strain>
    </source>
</reference>
<dbReference type="PANTHER" id="PTHR43685:SF2">
    <property type="entry name" value="GLYCOSYLTRANSFERASE 2-LIKE DOMAIN-CONTAINING PROTEIN"/>
    <property type="match status" value="1"/>
</dbReference>
<dbReference type="Gene3D" id="3.90.550.10">
    <property type="entry name" value="Spore Coat Polysaccharide Biosynthesis Protein SpsA, Chain A"/>
    <property type="match status" value="1"/>
</dbReference>
<dbReference type="InterPro" id="IPR050834">
    <property type="entry name" value="Glycosyltransf_2"/>
</dbReference>
<feature type="domain" description="Galactosyltransferase C-terminal" evidence="3">
    <location>
        <begin position="205"/>
        <end position="256"/>
    </location>
</feature>
<proteinExistence type="predicted"/>
<dbReference type="Pfam" id="PF00535">
    <property type="entry name" value="Glycos_transf_2"/>
    <property type="match status" value="1"/>
</dbReference>
<accession>A0ABX6S3A9</accession>
<evidence type="ECO:0000259" key="3">
    <source>
        <dbReference type="Pfam" id="PF02709"/>
    </source>
</evidence>
<keyword evidence="5" id="KW-1185">Reference proteome</keyword>
<dbReference type="SUPFAM" id="SSF53448">
    <property type="entry name" value="Nucleotide-diphospho-sugar transferases"/>
    <property type="match status" value="1"/>
</dbReference>
<feature type="domain" description="Glycosyltransferase 2-like" evidence="2">
    <location>
        <begin position="6"/>
        <end position="124"/>
    </location>
</feature>
<dbReference type="PANTHER" id="PTHR43685">
    <property type="entry name" value="GLYCOSYLTRANSFERASE"/>
    <property type="match status" value="1"/>
</dbReference>
<dbReference type="EMBL" id="CP055263">
    <property type="protein sequence ID" value="QNF28489.1"/>
    <property type="molecule type" value="Genomic_DNA"/>
</dbReference>
<keyword evidence="1" id="KW-0808">Transferase</keyword>
<dbReference type="InterPro" id="IPR001173">
    <property type="entry name" value="Glyco_trans_2-like"/>
</dbReference>
<dbReference type="Pfam" id="PF02709">
    <property type="entry name" value="Glyco_transf_7C"/>
    <property type="match status" value="1"/>
</dbReference>